<feature type="transmembrane region" description="Helical" evidence="2">
    <location>
        <begin position="21"/>
        <end position="45"/>
    </location>
</feature>
<feature type="transmembrane region" description="Helical" evidence="2">
    <location>
        <begin position="96"/>
        <end position="116"/>
    </location>
</feature>
<proteinExistence type="predicted"/>
<sequence>MARSLSEVFFGGTTFCCCLRVRLGVMVMTVLGMLFSGLFSVLLWFELSSSKGLSSSERTILILAGLVETLLFVFSILGFVGAVVRKQLFVQIYAYFTYFHVLVNFGVAAFLLYTIVHGSHSDVVAACQTALLSSGTQAQCTGIFRVGIDIYAVVAGVVLSFELYGALIVTRYLNQIKREKRDVRASRVRQSGFKMGSGARYATIKDDDYDHIPLQSGRPPSFHAAARDDFDPYQEVQGPDYRHTAYDGMPGHDFNDAEHERDISAGRLP</sequence>
<keyword evidence="2" id="KW-0812">Transmembrane</keyword>
<dbReference type="AlphaFoldDB" id="A0AAD2HUX9"/>
<feature type="transmembrane region" description="Helical" evidence="2">
    <location>
        <begin position="150"/>
        <end position="174"/>
    </location>
</feature>
<name>A0AAD2HUX9_9AGAR</name>
<evidence type="ECO:0000256" key="2">
    <source>
        <dbReference type="SAM" id="Phobius"/>
    </source>
</evidence>
<evidence type="ECO:0000313" key="3">
    <source>
        <dbReference type="EMBL" id="CAK5281570.1"/>
    </source>
</evidence>
<evidence type="ECO:0000313" key="4">
    <source>
        <dbReference type="Proteomes" id="UP001295794"/>
    </source>
</evidence>
<comment type="caution">
    <text evidence="3">The sequence shown here is derived from an EMBL/GenBank/DDBJ whole genome shotgun (WGS) entry which is preliminary data.</text>
</comment>
<accession>A0AAD2HUX9</accession>
<reference evidence="3" key="1">
    <citation type="submission" date="2023-11" db="EMBL/GenBank/DDBJ databases">
        <authorList>
            <person name="De Vega J J."/>
            <person name="De Vega J J."/>
        </authorList>
    </citation>
    <scope>NUCLEOTIDE SEQUENCE</scope>
</reference>
<dbReference type="EMBL" id="CAVNYO010000444">
    <property type="protein sequence ID" value="CAK5281570.1"/>
    <property type="molecule type" value="Genomic_DNA"/>
</dbReference>
<keyword evidence="2" id="KW-1133">Transmembrane helix</keyword>
<dbReference type="Proteomes" id="UP001295794">
    <property type="component" value="Unassembled WGS sequence"/>
</dbReference>
<protein>
    <submittedName>
        <fullName evidence="3">Uncharacterized protein</fullName>
    </submittedName>
</protein>
<gene>
    <name evidence="3" type="ORF">MYCIT1_LOCUS32785</name>
</gene>
<organism evidence="3 4">
    <name type="scientific">Mycena citricolor</name>
    <dbReference type="NCBI Taxonomy" id="2018698"/>
    <lineage>
        <taxon>Eukaryota</taxon>
        <taxon>Fungi</taxon>
        <taxon>Dikarya</taxon>
        <taxon>Basidiomycota</taxon>
        <taxon>Agaricomycotina</taxon>
        <taxon>Agaricomycetes</taxon>
        <taxon>Agaricomycetidae</taxon>
        <taxon>Agaricales</taxon>
        <taxon>Marasmiineae</taxon>
        <taxon>Mycenaceae</taxon>
        <taxon>Mycena</taxon>
    </lineage>
</organism>
<evidence type="ECO:0000256" key="1">
    <source>
        <dbReference type="SAM" id="MobiDB-lite"/>
    </source>
</evidence>
<feature type="compositionally biased region" description="Basic and acidic residues" evidence="1">
    <location>
        <begin position="253"/>
        <end position="269"/>
    </location>
</feature>
<feature type="region of interest" description="Disordered" evidence="1">
    <location>
        <begin position="232"/>
        <end position="269"/>
    </location>
</feature>
<keyword evidence="4" id="KW-1185">Reference proteome</keyword>
<feature type="transmembrane region" description="Helical" evidence="2">
    <location>
        <begin position="60"/>
        <end position="84"/>
    </location>
</feature>
<keyword evidence="2" id="KW-0472">Membrane</keyword>